<dbReference type="KEGG" id="dia:Dtpsy_2300"/>
<dbReference type="GO" id="GO:0008381">
    <property type="term" value="F:mechanosensitive monoatomic ion channel activity"/>
    <property type="evidence" value="ECO:0007669"/>
    <property type="project" value="UniProtKB-ARBA"/>
</dbReference>
<dbReference type="SUPFAM" id="SSF82861">
    <property type="entry name" value="Mechanosensitive channel protein MscS (YggB), transmembrane region"/>
    <property type="match status" value="1"/>
</dbReference>
<keyword evidence="3" id="KW-1003">Cell membrane</keyword>
<evidence type="ECO:0000256" key="5">
    <source>
        <dbReference type="ARBA" id="ARBA00022989"/>
    </source>
</evidence>
<dbReference type="InterPro" id="IPR049142">
    <property type="entry name" value="MS_channel_1st"/>
</dbReference>
<evidence type="ECO:0000313" key="11">
    <source>
        <dbReference type="EMBL" id="ACM33738.1"/>
    </source>
</evidence>
<dbReference type="Proteomes" id="UP000000450">
    <property type="component" value="Chromosome"/>
</dbReference>
<dbReference type="EMBL" id="CP001392">
    <property type="protein sequence ID" value="ACM33738.1"/>
    <property type="molecule type" value="Genomic_DNA"/>
</dbReference>
<dbReference type="SUPFAM" id="SSF50182">
    <property type="entry name" value="Sm-like ribonucleoproteins"/>
    <property type="match status" value="1"/>
</dbReference>
<organism evidence="11 12">
    <name type="scientific">Acidovorax ebreus (strain TPSY)</name>
    <name type="common">Diaphorobacter sp. (strain TPSY)</name>
    <dbReference type="NCBI Taxonomy" id="535289"/>
    <lineage>
        <taxon>Bacteria</taxon>
        <taxon>Pseudomonadati</taxon>
        <taxon>Pseudomonadota</taxon>
        <taxon>Betaproteobacteria</taxon>
        <taxon>Burkholderiales</taxon>
        <taxon>Comamonadaceae</taxon>
        <taxon>Diaphorobacter</taxon>
    </lineage>
</organism>
<name>A0A9J9QCT4_ACIET</name>
<evidence type="ECO:0000256" key="1">
    <source>
        <dbReference type="ARBA" id="ARBA00004651"/>
    </source>
</evidence>
<feature type="transmembrane region" description="Helical" evidence="7">
    <location>
        <begin position="55"/>
        <end position="73"/>
    </location>
</feature>
<dbReference type="Pfam" id="PF21088">
    <property type="entry name" value="MS_channel_1st"/>
    <property type="match status" value="1"/>
</dbReference>
<dbReference type="SUPFAM" id="SSF82689">
    <property type="entry name" value="Mechanosensitive channel protein MscS (YggB), C-terminal domain"/>
    <property type="match status" value="1"/>
</dbReference>
<reference evidence="11 12" key="1">
    <citation type="journal article" date="2010" name="J. Bacteriol.">
        <title>Completed genome sequence of the anaerobic iron-oxidizing bacterium Acidovorax ebreus strain TPSY.</title>
        <authorList>
            <person name="Byrne-Bailey K.G."/>
            <person name="Weber K.A."/>
            <person name="Chair A.H."/>
            <person name="Bose S."/>
            <person name="Knox T."/>
            <person name="Spanbauer T.L."/>
            <person name="Chertkov O."/>
            <person name="Coates J.D."/>
        </authorList>
    </citation>
    <scope>NUCLEOTIDE SEQUENCE [LARGE SCALE GENOMIC DNA]</scope>
    <source>
        <strain evidence="11 12">TPSY</strain>
    </source>
</reference>
<comment type="subcellular location">
    <subcellularLocation>
        <location evidence="1">Cell membrane</location>
        <topology evidence="1">Multi-pass membrane protein</topology>
    </subcellularLocation>
</comment>
<dbReference type="InterPro" id="IPR052702">
    <property type="entry name" value="MscS-like_channel"/>
</dbReference>
<dbReference type="InterPro" id="IPR011066">
    <property type="entry name" value="MscS_channel_C_sf"/>
</dbReference>
<dbReference type="PANTHER" id="PTHR30347">
    <property type="entry name" value="POTASSIUM CHANNEL RELATED"/>
    <property type="match status" value="1"/>
</dbReference>
<proteinExistence type="inferred from homology"/>
<dbReference type="GO" id="GO:0005886">
    <property type="term" value="C:plasma membrane"/>
    <property type="evidence" value="ECO:0007669"/>
    <property type="project" value="UniProtKB-SubCell"/>
</dbReference>
<keyword evidence="12" id="KW-1185">Reference proteome</keyword>
<dbReference type="AlphaFoldDB" id="A0A9J9QCT4"/>
<dbReference type="PANTHER" id="PTHR30347:SF1">
    <property type="entry name" value="MECHANOSENSITIVE CHANNEL MSCK"/>
    <property type="match status" value="1"/>
</dbReference>
<comment type="similarity">
    <text evidence="2">Belongs to the MscS (TC 1.A.23) family.</text>
</comment>
<dbReference type="InterPro" id="IPR023408">
    <property type="entry name" value="MscS_beta-dom_sf"/>
</dbReference>
<keyword evidence="4 7" id="KW-0812">Transmembrane</keyword>
<dbReference type="InterPro" id="IPR011014">
    <property type="entry name" value="MscS_channel_TM-2"/>
</dbReference>
<keyword evidence="6 7" id="KW-0472">Membrane</keyword>
<feature type="transmembrane region" description="Helical" evidence="7">
    <location>
        <begin position="118"/>
        <end position="136"/>
    </location>
</feature>
<feature type="transmembrane region" description="Helical" evidence="7">
    <location>
        <begin position="16"/>
        <end position="34"/>
    </location>
</feature>
<gene>
    <name evidence="11" type="ordered locus">Dtpsy_2300</name>
</gene>
<evidence type="ECO:0000259" key="10">
    <source>
        <dbReference type="Pfam" id="PF21088"/>
    </source>
</evidence>
<accession>A0A9J9QCT4</accession>
<feature type="transmembrane region" description="Helical" evidence="7">
    <location>
        <begin position="85"/>
        <end position="106"/>
    </location>
</feature>
<evidence type="ECO:0000256" key="4">
    <source>
        <dbReference type="ARBA" id="ARBA00022692"/>
    </source>
</evidence>
<keyword evidence="5 7" id="KW-1133">Transmembrane helix</keyword>
<evidence type="ECO:0000256" key="3">
    <source>
        <dbReference type="ARBA" id="ARBA00022475"/>
    </source>
</evidence>
<evidence type="ECO:0000256" key="2">
    <source>
        <dbReference type="ARBA" id="ARBA00008017"/>
    </source>
</evidence>
<dbReference type="Pfam" id="PF21082">
    <property type="entry name" value="MS_channel_3rd"/>
    <property type="match status" value="1"/>
</dbReference>
<dbReference type="Gene3D" id="1.10.287.1260">
    <property type="match status" value="1"/>
</dbReference>
<evidence type="ECO:0000259" key="9">
    <source>
        <dbReference type="Pfam" id="PF21082"/>
    </source>
</evidence>
<evidence type="ECO:0000256" key="7">
    <source>
        <dbReference type="SAM" id="Phobius"/>
    </source>
</evidence>
<protein>
    <submittedName>
        <fullName evidence="11">MscS Mechanosensitive ion channel</fullName>
    </submittedName>
</protein>
<sequence length="427" mass="45753">MEWWERLAADFRLSSLWLELAVLAGSVALAYVLSRRAGRGQPPESVWFGRRIVDGLMFPAVVLALVYAARVVVEHYQAVFLLRLAVPVFTSLVLIRFVARVLAMAFPRSGLMRLMERVLSWLAWGVAALWIAGLLPRVLQELDDIRIAFGKSSVSLLALLQGGLSAVLVLVAALWAASTFERRVLDHAVADLSMRKVAVNATRALLLFVGLLLALAAVGVDLTALSVLGGALGVGLGFGLQKLAANYVSGFVILLERSLRIGDNVRVDGFEGRITDIKTRYTLIRAGNGRESIVPNESLITQRVENLTASDRKFNLTTNITVAYGSDAAKVQQILCAAASAQARVLGDPAPVAFLLDFMPDGLVFNLNYWINDPAAGTASVRSAVNLAVLEGLRTAGIEIAQPQRVVHVVASTSGQDGVAPAALPPA</sequence>
<dbReference type="Gene3D" id="2.30.30.60">
    <property type="match status" value="1"/>
</dbReference>
<dbReference type="InterPro" id="IPR049278">
    <property type="entry name" value="MS_channel_C"/>
</dbReference>
<feature type="transmembrane region" description="Helical" evidence="7">
    <location>
        <begin position="204"/>
        <end position="228"/>
    </location>
</feature>
<dbReference type="Gene3D" id="3.30.70.100">
    <property type="match status" value="1"/>
</dbReference>
<evidence type="ECO:0000256" key="6">
    <source>
        <dbReference type="ARBA" id="ARBA00023136"/>
    </source>
</evidence>
<evidence type="ECO:0000313" key="12">
    <source>
        <dbReference type="Proteomes" id="UP000000450"/>
    </source>
</evidence>
<dbReference type="InterPro" id="IPR010920">
    <property type="entry name" value="LSM_dom_sf"/>
</dbReference>
<dbReference type="Pfam" id="PF00924">
    <property type="entry name" value="MS_channel_2nd"/>
    <property type="match status" value="1"/>
</dbReference>
<evidence type="ECO:0000259" key="8">
    <source>
        <dbReference type="Pfam" id="PF00924"/>
    </source>
</evidence>
<feature type="domain" description="Mechanosensitive ion channel transmembrane helices 2/3" evidence="10">
    <location>
        <begin position="201"/>
        <end position="241"/>
    </location>
</feature>
<feature type="domain" description="Mechanosensitive ion channel MscS" evidence="8">
    <location>
        <begin position="243"/>
        <end position="308"/>
    </location>
</feature>
<dbReference type="InterPro" id="IPR006685">
    <property type="entry name" value="MscS_channel_2nd"/>
</dbReference>
<dbReference type="RefSeq" id="WP_015913714.1">
    <property type="nucleotide sequence ID" value="NC_011992.1"/>
</dbReference>
<feature type="domain" description="Mechanosensitive ion channel MscS C-terminal" evidence="9">
    <location>
        <begin position="317"/>
        <end position="400"/>
    </location>
</feature>
<feature type="transmembrane region" description="Helical" evidence="7">
    <location>
        <begin position="156"/>
        <end position="177"/>
    </location>
</feature>